<feature type="compositionally biased region" description="Basic residues" evidence="1">
    <location>
        <begin position="44"/>
        <end position="54"/>
    </location>
</feature>
<feature type="compositionally biased region" description="Polar residues" evidence="1">
    <location>
        <begin position="137"/>
        <end position="146"/>
    </location>
</feature>
<protein>
    <submittedName>
        <fullName evidence="2">Uncharacterized protein</fullName>
    </submittedName>
</protein>
<feature type="compositionally biased region" description="Basic residues" evidence="1">
    <location>
        <begin position="157"/>
        <end position="166"/>
    </location>
</feature>
<reference evidence="2 3" key="1">
    <citation type="submission" date="2016-07" db="EMBL/GenBank/DDBJ databases">
        <title>Multiple horizontal gene transfer events from other fungi enriched the ability of initially mycotrophic Trichoderma (Ascomycota) to feed on dead plant biomass.</title>
        <authorList>
            <consortium name="DOE Joint Genome Institute"/>
            <person name="Aerts A."/>
            <person name="Atanasova L."/>
            <person name="Chenthamara K."/>
            <person name="Zhang J."/>
            <person name="Grujic M."/>
            <person name="Henrissat B."/>
            <person name="Kuo A."/>
            <person name="Salamov A."/>
            <person name="Lipzen A."/>
            <person name="Labutti K."/>
            <person name="Barry K."/>
            <person name="Miao Y."/>
            <person name="Rahimi M.J."/>
            <person name="Shen Q."/>
            <person name="Grigoriev I.V."/>
            <person name="Kubicek C.P."/>
            <person name="Druzhinina I.S."/>
        </authorList>
    </citation>
    <scope>NUCLEOTIDE SEQUENCE [LARGE SCALE GENOMIC DNA]</scope>
    <source>
        <strain evidence="2 3">ATCC 18648</strain>
    </source>
</reference>
<evidence type="ECO:0000313" key="3">
    <source>
        <dbReference type="Proteomes" id="UP000240760"/>
    </source>
</evidence>
<keyword evidence="3" id="KW-1185">Reference proteome</keyword>
<gene>
    <name evidence="2" type="ORF">M440DRAFT_289902</name>
</gene>
<dbReference type="AlphaFoldDB" id="A0A2T4C810"/>
<sequence length="166" mass="19531">MVYIATRQRESEKDGKRKRYRQGNEKKMKGKGRLDKTTMEMRGKSKMGRNHGRRYGAFITRWPNDRRHSPPSHLELDETNPRSNGIQNRRRQATPNLLPLIQLRIPYPWELCCYASPRHSAAASDLQQPAMDRISRPSPSLQNTRQGIRARAQAPRRLFHTRRPRH</sequence>
<name>A0A2T4C810_TRILO</name>
<evidence type="ECO:0000256" key="1">
    <source>
        <dbReference type="SAM" id="MobiDB-lite"/>
    </source>
</evidence>
<feature type="compositionally biased region" description="Basic and acidic residues" evidence="1">
    <location>
        <begin position="63"/>
        <end position="80"/>
    </location>
</feature>
<accession>A0A2T4C810</accession>
<feature type="region of interest" description="Disordered" evidence="1">
    <location>
        <begin position="124"/>
        <end position="166"/>
    </location>
</feature>
<evidence type="ECO:0000313" key="2">
    <source>
        <dbReference type="EMBL" id="PTB77701.1"/>
    </source>
</evidence>
<feature type="region of interest" description="Disordered" evidence="1">
    <location>
        <begin position="1"/>
        <end position="93"/>
    </location>
</feature>
<organism evidence="2 3">
    <name type="scientific">Trichoderma longibrachiatum ATCC 18648</name>
    <dbReference type="NCBI Taxonomy" id="983965"/>
    <lineage>
        <taxon>Eukaryota</taxon>
        <taxon>Fungi</taxon>
        <taxon>Dikarya</taxon>
        <taxon>Ascomycota</taxon>
        <taxon>Pezizomycotina</taxon>
        <taxon>Sordariomycetes</taxon>
        <taxon>Hypocreomycetidae</taxon>
        <taxon>Hypocreales</taxon>
        <taxon>Hypocreaceae</taxon>
        <taxon>Trichoderma</taxon>
    </lineage>
</organism>
<dbReference type="EMBL" id="KZ679130">
    <property type="protein sequence ID" value="PTB77701.1"/>
    <property type="molecule type" value="Genomic_DNA"/>
</dbReference>
<proteinExistence type="predicted"/>
<dbReference type="Proteomes" id="UP000240760">
    <property type="component" value="Unassembled WGS sequence"/>
</dbReference>
<feature type="compositionally biased region" description="Basic and acidic residues" evidence="1">
    <location>
        <begin position="22"/>
        <end position="43"/>
    </location>
</feature>